<dbReference type="AlphaFoldDB" id="A0A2P2N6M1"/>
<accession>A0A2P2N6M1</accession>
<protein>
    <submittedName>
        <fullName evidence="1">Uncharacterized protein</fullName>
    </submittedName>
</protein>
<sequence length="35" mass="3960">MITINNYNVPLHMYKPSSPNLKPLNTELSFSNPLA</sequence>
<dbReference type="EMBL" id="GGEC01057601">
    <property type="protein sequence ID" value="MBX38085.1"/>
    <property type="molecule type" value="Transcribed_RNA"/>
</dbReference>
<evidence type="ECO:0000313" key="1">
    <source>
        <dbReference type="EMBL" id="MBX38085.1"/>
    </source>
</evidence>
<name>A0A2P2N6M1_RHIMU</name>
<reference evidence="1" key="1">
    <citation type="submission" date="2018-02" db="EMBL/GenBank/DDBJ databases">
        <title>Rhizophora mucronata_Transcriptome.</title>
        <authorList>
            <person name="Meera S.P."/>
            <person name="Sreeshan A."/>
            <person name="Augustine A."/>
        </authorList>
    </citation>
    <scope>NUCLEOTIDE SEQUENCE</scope>
    <source>
        <tissue evidence="1">Leaf</tissue>
    </source>
</reference>
<organism evidence="1">
    <name type="scientific">Rhizophora mucronata</name>
    <name type="common">Asiatic mangrove</name>
    <dbReference type="NCBI Taxonomy" id="61149"/>
    <lineage>
        <taxon>Eukaryota</taxon>
        <taxon>Viridiplantae</taxon>
        <taxon>Streptophyta</taxon>
        <taxon>Embryophyta</taxon>
        <taxon>Tracheophyta</taxon>
        <taxon>Spermatophyta</taxon>
        <taxon>Magnoliopsida</taxon>
        <taxon>eudicotyledons</taxon>
        <taxon>Gunneridae</taxon>
        <taxon>Pentapetalae</taxon>
        <taxon>rosids</taxon>
        <taxon>fabids</taxon>
        <taxon>Malpighiales</taxon>
        <taxon>Rhizophoraceae</taxon>
        <taxon>Rhizophora</taxon>
    </lineage>
</organism>
<proteinExistence type="predicted"/>